<keyword evidence="3" id="KW-1185">Reference proteome</keyword>
<name>A0ABV5XMM7_9NOCA</name>
<accession>A0ABV5XMM7</accession>
<sequence length="137" mass="15111">MRTFAEVYAGVQATIASHSQAQDDGRVDDMVALYWPDGVVEIPGFPMIEGTDAIRAAFSQPGWQPDPAKPQRHVVANTVLTQWSENAANATSDVAMLKNDGAGWSVAIVARYHDCFELSGERWLLRRRSDEYIGFAP</sequence>
<dbReference type="EMBL" id="JBHMAS010000077">
    <property type="protein sequence ID" value="MFB9783684.1"/>
    <property type="molecule type" value="Genomic_DNA"/>
</dbReference>
<dbReference type="SUPFAM" id="SSF54427">
    <property type="entry name" value="NTF2-like"/>
    <property type="match status" value="1"/>
</dbReference>
<dbReference type="Gene3D" id="3.10.450.50">
    <property type="match status" value="1"/>
</dbReference>
<reference evidence="2 3" key="1">
    <citation type="submission" date="2024-09" db="EMBL/GenBank/DDBJ databases">
        <authorList>
            <person name="Sun Q."/>
            <person name="Mori K."/>
        </authorList>
    </citation>
    <scope>NUCLEOTIDE SEQUENCE [LARGE SCALE GENOMIC DNA]</scope>
    <source>
        <strain evidence="2 3">JCM 11411</strain>
    </source>
</reference>
<feature type="domain" description="SnoaL-like" evidence="1">
    <location>
        <begin position="6"/>
        <end position="128"/>
    </location>
</feature>
<dbReference type="InterPro" id="IPR032710">
    <property type="entry name" value="NTF2-like_dom_sf"/>
</dbReference>
<dbReference type="RefSeq" id="WP_350491345.1">
    <property type="nucleotide sequence ID" value="NZ_JBHMAS010000077.1"/>
</dbReference>
<comment type="caution">
    <text evidence="2">The sequence shown here is derived from an EMBL/GenBank/DDBJ whole genome shotgun (WGS) entry which is preliminary data.</text>
</comment>
<evidence type="ECO:0000259" key="1">
    <source>
        <dbReference type="Pfam" id="PF13577"/>
    </source>
</evidence>
<dbReference type="Proteomes" id="UP001589587">
    <property type="component" value="Unassembled WGS sequence"/>
</dbReference>
<protein>
    <submittedName>
        <fullName evidence="2">Nuclear transport factor 2 family protein</fullName>
    </submittedName>
</protein>
<proteinExistence type="predicted"/>
<evidence type="ECO:0000313" key="3">
    <source>
        <dbReference type="Proteomes" id="UP001589587"/>
    </source>
</evidence>
<gene>
    <name evidence="2" type="ORF">ACFFQ6_28705</name>
</gene>
<dbReference type="InterPro" id="IPR037401">
    <property type="entry name" value="SnoaL-like"/>
</dbReference>
<dbReference type="Pfam" id="PF13577">
    <property type="entry name" value="SnoaL_4"/>
    <property type="match status" value="1"/>
</dbReference>
<evidence type="ECO:0000313" key="2">
    <source>
        <dbReference type="EMBL" id="MFB9783684.1"/>
    </source>
</evidence>
<organism evidence="2 3">
    <name type="scientific">Rhodococcus baikonurensis</name>
    <dbReference type="NCBI Taxonomy" id="172041"/>
    <lineage>
        <taxon>Bacteria</taxon>
        <taxon>Bacillati</taxon>
        <taxon>Actinomycetota</taxon>
        <taxon>Actinomycetes</taxon>
        <taxon>Mycobacteriales</taxon>
        <taxon>Nocardiaceae</taxon>
        <taxon>Rhodococcus</taxon>
        <taxon>Rhodococcus erythropolis group</taxon>
    </lineage>
</organism>